<dbReference type="InterPro" id="IPR050616">
    <property type="entry name" value="CPA3_Na-H_Antiporter_A"/>
</dbReference>
<sequence length="954" mass="102349">MTSESSFLPIIALLPFLGALIPGVMIRAGRTATATFTAVPTVLALVMLGVLAPGVLNGTVYTFSIPWLPQLGLEAAFFLDGLGLMFACMILGVGLLITLYARYYLSGEDPVGQFYTYLLLFQGAMLGIVISDNILLLLIFWELTSLSSFLLIGYWKHLPEGRQGARMALTVTGAGGLAMIGGMLILGNIAGSYNLTDILAAGDLIKASDWYTPAVILILLGAFTKSAQFPFHFWLPHAMAAPTPVSAYLHSATMVKAGVFLMARMWPALSGTELWFYLVATTGLVTMVIAAVIALFKDDLKGLLAFSTVSHLGLLTMLLGFGTEAAAIAAVFHILNHLTFKAALFMTAGIIDHEAHTRDIKRLGGLAKLMPITAVIGIVAALSMAGIPLFNGFLSKELMLEEASHTNWWENPWIVPVLATVGALFSVAYSLRFIFHVFGGPVRDDYPSKPHDPPMGMWLSPAFLCIFVVLIGVAPFLAEPVVNMAASAVTGHTTHAHLKIWHGLTPALYMSIIAVAGGAVLLLLHRPLDAAWIKAGPFYAKSAFDAVISGCVSLSRVISDNLHNGAISRYLAIFTAATVTAGYMAYLGGGIAPQTREMLPIAPVFAVGWVLLVCATGVVVFQHHMRYRALVVLGVIGLMVSAGFVFLSAPDLALTQISVETVTIMLLLLALHFLPKTTPVEKDTPRRLLDGAVALAAGVGVASLAYAFMTRDLDSISFYHLANSYKEGGGTNVVNVILVDFRGYDTYGEIIVLGIAGLVIFALMEALLSGPAGARLRNSGYNFDRSHDRHPLMMVVSTRVMMPIALMVGVYIFLRGHNQPGGGFVAGLVFSIALLMQYMASGFAWTMRRQQFEYHAMIGWGVVIAGLTGAGAWLSGTPFLTSAFGYVHIPPIEEFELATAALFDLGVFLCVLGAVMLMLYSLSRMARHAGETVNLEPLDYDPSRPAKMVEKGKA</sequence>
<feature type="transmembrane region" description="Helical" evidence="11">
    <location>
        <begin position="413"/>
        <end position="435"/>
    </location>
</feature>
<proteinExistence type="predicted"/>
<dbReference type="InterPro" id="IPR046806">
    <property type="entry name" value="MrpA_C/MbhE"/>
</dbReference>
<evidence type="ECO:0000259" key="15">
    <source>
        <dbReference type="Pfam" id="PF13244"/>
    </source>
</evidence>
<feature type="transmembrane region" description="Helical" evidence="11">
    <location>
        <begin position="6"/>
        <end position="26"/>
    </location>
</feature>
<evidence type="ECO:0000256" key="8">
    <source>
        <dbReference type="ARBA" id="ARBA00023065"/>
    </source>
</evidence>
<dbReference type="Pfam" id="PF00361">
    <property type="entry name" value="Proton_antipo_M"/>
    <property type="match status" value="1"/>
</dbReference>
<evidence type="ECO:0000259" key="12">
    <source>
        <dbReference type="Pfam" id="PF00361"/>
    </source>
</evidence>
<dbReference type="PANTHER" id="PTHR43373">
    <property type="entry name" value="NA(+)/H(+) ANTIPORTER SUBUNIT"/>
    <property type="match status" value="1"/>
</dbReference>
<feature type="transmembrane region" description="Helical" evidence="11">
    <location>
        <begin position="76"/>
        <end position="100"/>
    </location>
</feature>
<feature type="transmembrane region" description="Helical" evidence="11">
    <location>
        <begin position="824"/>
        <end position="845"/>
    </location>
</feature>
<feature type="transmembrane region" description="Helical" evidence="11">
    <location>
        <begin position="687"/>
        <end position="709"/>
    </location>
</feature>
<feature type="domain" description="MrpA C-terminal/MbhD" evidence="15">
    <location>
        <begin position="611"/>
        <end position="676"/>
    </location>
</feature>
<feature type="transmembrane region" description="Helical" evidence="11">
    <location>
        <begin position="112"/>
        <end position="130"/>
    </location>
</feature>
<keyword evidence="3" id="KW-0813">Transport</keyword>
<keyword evidence="7 11" id="KW-1133">Transmembrane helix</keyword>
<dbReference type="GO" id="GO:0006811">
    <property type="term" value="P:monoatomic ion transport"/>
    <property type="evidence" value="ECO:0007669"/>
    <property type="project" value="UniProtKB-KW"/>
</dbReference>
<feature type="transmembrane region" description="Helical" evidence="11">
    <location>
        <begin position="653"/>
        <end position="675"/>
    </location>
</feature>
<keyword evidence="9 11" id="KW-0472">Membrane</keyword>
<dbReference type="InterPro" id="IPR025383">
    <property type="entry name" value="MrpA_C/MbhD"/>
</dbReference>
<feature type="transmembrane region" description="Helical" evidence="11">
    <location>
        <begin position="210"/>
        <end position="235"/>
    </location>
</feature>
<evidence type="ECO:0000256" key="7">
    <source>
        <dbReference type="ARBA" id="ARBA00022989"/>
    </source>
</evidence>
<protein>
    <submittedName>
        <fullName evidence="17">Multisubunit potassium/proton antiporter, PhaA subunit /multisubunit potassium/proton antiporter, PhaB subunit</fullName>
    </submittedName>
</protein>
<evidence type="ECO:0000259" key="16">
    <source>
        <dbReference type="Pfam" id="PF20501"/>
    </source>
</evidence>
<dbReference type="GO" id="GO:0015297">
    <property type="term" value="F:antiporter activity"/>
    <property type="evidence" value="ECO:0007669"/>
    <property type="project" value="UniProtKB-KW"/>
</dbReference>
<dbReference type="Pfam" id="PF00662">
    <property type="entry name" value="Proton_antipo_N"/>
    <property type="match status" value="1"/>
</dbReference>
<dbReference type="GO" id="GO:0005886">
    <property type="term" value="C:plasma membrane"/>
    <property type="evidence" value="ECO:0007669"/>
    <property type="project" value="UniProtKB-SubCell"/>
</dbReference>
<evidence type="ECO:0000313" key="18">
    <source>
        <dbReference type="Proteomes" id="UP000198440"/>
    </source>
</evidence>
<evidence type="ECO:0000256" key="3">
    <source>
        <dbReference type="ARBA" id="ARBA00022448"/>
    </source>
</evidence>
<dbReference type="Proteomes" id="UP000198440">
    <property type="component" value="Unassembled WGS sequence"/>
</dbReference>
<feature type="transmembrane region" description="Helical" evidence="11">
    <location>
        <begin position="791"/>
        <end position="812"/>
    </location>
</feature>
<dbReference type="AlphaFoldDB" id="A0A239BV55"/>
<feature type="transmembrane region" description="Helical" evidence="11">
    <location>
        <begin position="456"/>
        <end position="478"/>
    </location>
</feature>
<dbReference type="Pfam" id="PF13244">
    <property type="entry name" value="MbhD"/>
    <property type="match status" value="1"/>
</dbReference>
<reference evidence="17 18" key="1">
    <citation type="submission" date="2017-06" db="EMBL/GenBank/DDBJ databases">
        <authorList>
            <person name="Kim H.J."/>
            <person name="Triplett B.A."/>
        </authorList>
    </citation>
    <scope>NUCLEOTIDE SEQUENCE [LARGE SCALE GENOMIC DNA]</scope>
    <source>
        <strain evidence="17 18">DSM 11445</strain>
    </source>
</reference>
<dbReference type="OrthoDB" id="9811798at2"/>
<dbReference type="Pfam" id="PF04039">
    <property type="entry name" value="MnhB"/>
    <property type="match status" value="1"/>
</dbReference>
<comment type="function">
    <text evidence="1">NDH-1 shuttles electrons from NADH, via FMN and iron-sulfur (Fe-S) centers, to quinones in the respiratory chain. The immediate electron acceptor for the enzyme in this species is believed to be ubiquinone. Couples the redox reaction to proton translocation (for every two electrons transferred, four hydrogen ions are translocated across the cytoplasmic membrane), and thus conserves the redox energy in a proton gradient.</text>
</comment>
<feature type="domain" description="NADH:quinone oxidoreductase/Mrp antiporter transmembrane" evidence="12">
    <location>
        <begin position="131"/>
        <end position="410"/>
    </location>
</feature>
<evidence type="ECO:0000259" key="14">
    <source>
        <dbReference type="Pfam" id="PF04039"/>
    </source>
</evidence>
<dbReference type="RefSeq" id="WP_089276517.1">
    <property type="nucleotide sequence ID" value="NZ_FZON01000004.1"/>
</dbReference>
<evidence type="ECO:0000256" key="4">
    <source>
        <dbReference type="ARBA" id="ARBA00022449"/>
    </source>
</evidence>
<feature type="transmembrane region" description="Helical" evidence="11">
    <location>
        <begin position="247"/>
        <end position="268"/>
    </location>
</feature>
<feature type="domain" description="NADH-Ubiquinone oxidoreductase (complex I) chain 5 N-terminal" evidence="13">
    <location>
        <begin position="70"/>
        <end position="115"/>
    </location>
</feature>
<dbReference type="InterPro" id="IPR001516">
    <property type="entry name" value="Proton_antipo_N"/>
</dbReference>
<feature type="transmembrane region" description="Helical" evidence="11">
    <location>
        <begin position="601"/>
        <end position="621"/>
    </location>
</feature>
<feature type="transmembrane region" description="Helical" evidence="11">
    <location>
        <begin position="628"/>
        <end position="647"/>
    </location>
</feature>
<keyword evidence="5" id="KW-1003">Cell membrane</keyword>
<dbReference type="PANTHER" id="PTHR43373:SF1">
    <property type="entry name" value="NA(+)_H(+) ANTIPORTER SUBUNIT A"/>
    <property type="match status" value="1"/>
</dbReference>
<feature type="transmembrane region" description="Helical" evidence="11">
    <location>
        <begin position="167"/>
        <end position="190"/>
    </location>
</feature>
<feature type="transmembrane region" description="Helical" evidence="11">
    <location>
        <begin position="38"/>
        <end position="56"/>
    </location>
</feature>
<gene>
    <name evidence="17" type="ORF">SAMN04488078_1004162</name>
</gene>
<feature type="transmembrane region" description="Helical" evidence="11">
    <location>
        <begin position="372"/>
        <end position="393"/>
    </location>
</feature>
<feature type="transmembrane region" description="Helical" evidence="11">
    <location>
        <begin position="507"/>
        <end position="524"/>
    </location>
</feature>
<evidence type="ECO:0000259" key="13">
    <source>
        <dbReference type="Pfam" id="PF00662"/>
    </source>
</evidence>
<feature type="transmembrane region" description="Helical" evidence="11">
    <location>
        <begin position="570"/>
        <end position="589"/>
    </location>
</feature>
<evidence type="ECO:0000256" key="6">
    <source>
        <dbReference type="ARBA" id="ARBA00022692"/>
    </source>
</evidence>
<evidence type="ECO:0000256" key="11">
    <source>
        <dbReference type="SAM" id="Phobius"/>
    </source>
</evidence>
<feature type="transmembrane region" description="Helical" evidence="11">
    <location>
        <begin position="274"/>
        <end position="296"/>
    </location>
</feature>
<keyword evidence="6 10" id="KW-0812">Transmembrane</keyword>
<feature type="domain" description="Na+/H+ antiporter MnhB subunit-related protein" evidence="14">
    <location>
        <begin position="794"/>
        <end position="916"/>
    </location>
</feature>
<name>A0A239BV55_9RHOB</name>
<accession>A0A239BV55</accession>
<keyword evidence="4" id="KW-0050">Antiport</keyword>
<feature type="transmembrane region" description="Helical" evidence="11">
    <location>
        <begin position="857"/>
        <end position="880"/>
    </location>
</feature>
<feature type="transmembrane region" description="Helical" evidence="11">
    <location>
        <begin position="750"/>
        <end position="770"/>
    </location>
</feature>
<evidence type="ECO:0000256" key="5">
    <source>
        <dbReference type="ARBA" id="ARBA00022475"/>
    </source>
</evidence>
<dbReference type="NCBIfam" id="NF009288">
    <property type="entry name" value="PRK12648.1"/>
    <property type="match status" value="1"/>
</dbReference>
<dbReference type="InterPro" id="IPR007182">
    <property type="entry name" value="MnhB"/>
</dbReference>
<keyword evidence="8" id="KW-0406">Ion transport</keyword>
<evidence type="ECO:0000256" key="1">
    <source>
        <dbReference type="ARBA" id="ARBA00002378"/>
    </source>
</evidence>
<organism evidence="17 18">
    <name type="scientific">Antarctobacter heliothermus</name>
    <dbReference type="NCBI Taxonomy" id="74033"/>
    <lineage>
        <taxon>Bacteria</taxon>
        <taxon>Pseudomonadati</taxon>
        <taxon>Pseudomonadota</taxon>
        <taxon>Alphaproteobacteria</taxon>
        <taxon>Rhodobacterales</taxon>
        <taxon>Roseobacteraceae</taxon>
        <taxon>Antarctobacter</taxon>
    </lineage>
</organism>
<dbReference type="Pfam" id="PF20501">
    <property type="entry name" value="MbhE"/>
    <property type="match status" value="1"/>
</dbReference>
<comment type="subcellular location">
    <subcellularLocation>
        <location evidence="2">Cell membrane</location>
        <topology evidence="2">Multi-pass membrane protein</topology>
    </subcellularLocation>
    <subcellularLocation>
        <location evidence="10">Membrane</location>
        <topology evidence="10">Multi-pass membrane protein</topology>
    </subcellularLocation>
</comment>
<evidence type="ECO:0000256" key="10">
    <source>
        <dbReference type="RuleBase" id="RU000320"/>
    </source>
</evidence>
<evidence type="ECO:0000256" key="2">
    <source>
        <dbReference type="ARBA" id="ARBA00004651"/>
    </source>
</evidence>
<evidence type="ECO:0000313" key="17">
    <source>
        <dbReference type="EMBL" id="SNS11790.1"/>
    </source>
</evidence>
<dbReference type="InterPro" id="IPR001750">
    <property type="entry name" value="ND/Mrp_TM"/>
</dbReference>
<dbReference type="PRINTS" id="PR01434">
    <property type="entry name" value="NADHDHGNASE5"/>
</dbReference>
<evidence type="ECO:0000256" key="9">
    <source>
        <dbReference type="ARBA" id="ARBA00023136"/>
    </source>
</evidence>
<feature type="transmembrane region" description="Helical" evidence="11">
    <location>
        <begin position="900"/>
        <end position="920"/>
    </location>
</feature>
<dbReference type="EMBL" id="FZON01000004">
    <property type="protein sequence ID" value="SNS11790.1"/>
    <property type="molecule type" value="Genomic_DNA"/>
</dbReference>
<feature type="domain" description="MrpA C-terminal/MbhE" evidence="16">
    <location>
        <begin position="686"/>
        <end position="765"/>
    </location>
</feature>